<feature type="domain" description="Alpha-L-rhamnosidase C-terminal" evidence="2">
    <location>
        <begin position="714"/>
        <end position="778"/>
    </location>
</feature>
<comment type="caution">
    <text evidence="3">The sequence shown here is derived from an EMBL/GenBank/DDBJ whole genome shotgun (WGS) entry which is preliminary data.</text>
</comment>
<protein>
    <recommendedName>
        <fullName evidence="2">Alpha-L-rhamnosidase C-terminal domain-containing protein</fullName>
    </recommendedName>
</protein>
<dbReference type="Gene3D" id="2.60.420.10">
    <property type="entry name" value="Maltose phosphorylase, domain 3"/>
    <property type="match status" value="1"/>
</dbReference>
<organism evidence="3 4">
    <name type="scientific">Oculimacula yallundae</name>
    <dbReference type="NCBI Taxonomy" id="86028"/>
    <lineage>
        <taxon>Eukaryota</taxon>
        <taxon>Fungi</taxon>
        <taxon>Dikarya</taxon>
        <taxon>Ascomycota</taxon>
        <taxon>Pezizomycotina</taxon>
        <taxon>Leotiomycetes</taxon>
        <taxon>Helotiales</taxon>
        <taxon>Ploettnerulaceae</taxon>
        <taxon>Oculimacula</taxon>
    </lineage>
</organism>
<dbReference type="Pfam" id="PF17390">
    <property type="entry name" value="Bac_rhamnosid_C"/>
    <property type="match status" value="1"/>
</dbReference>
<feature type="signal peptide" evidence="1">
    <location>
        <begin position="1"/>
        <end position="22"/>
    </location>
</feature>
<evidence type="ECO:0000259" key="2">
    <source>
        <dbReference type="Pfam" id="PF17390"/>
    </source>
</evidence>
<dbReference type="Proteomes" id="UP001595075">
    <property type="component" value="Unassembled WGS sequence"/>
</dbReference>
<proteinExistence type="predicted"/>
<dbReference type="PANTHER" id="PTHR34987:SF4">
    <property type="entry name" value="ALPHA-L-RHAMNOSIDASE C-TERMINAL DOMAIN-CONTAINING PROTEIN"/>
    <property type="match status" value="1"/>
</dbReference>
<dbReference type="Gene3D" id="1.50.10.10">
    <property type="match status" value="1"/>
</dbReference>
<dbReference type="SUPFAM" id="SSF48208">
    <property type="entry name" value="Six-hairpin glycosidases"/>
    <property type="match status" value="1"/>
</dbReference>
<name>A0ABR4CUG6_9HELO</name>
<keyword evidence="1" id="KW-0732">Signal</keyword>
<dbReference type="InterPro" id="IPR008928">
    <property type="entry name" value="6-hairpin_glycosidase_sf"/>
</dbReference>
<feature type="chain" id="PRO_5047011878" description="Alpha-L-rhamnosidase C-terminal domain-containing protein" evidence="1">
    <location>
        <begin position="23"/>
        <end position="822"/>
    </location>
</feature>
<dbReference type="InterPro" id="IPR012341">
    <property type="entry name" value="6hp_glycosidase-like_sf"/>
</dbReference>
<accession>A0ABR4CUG6</accession>
<dbReference type="InterPro" id="IPR035398">
    <property type="entry name" value="Bac_rhamnosid_C"/>
</dbReference>
<evidence type="ECO:0000313" key="4">
    <source>
        <dbReference type="Proteomes" id="UP001595075"/>
    </source>
</evidence>
<reference evidence="3 4" key="1">
    <citation type="journal article" date="2024" name="Commun. Biol.">
        <title>Comparative genomic analysis of thermophilic fungi reveals convergent evolutionary adaptations and gene losses.</title>
        <authorList>
            <person name="Steindorff A.S."/>
            <person name="Aguilar-Pontes M.V."/>
            <person name="Robinson A.J."/>
            <person name="Andreopoulos B."/>
            <person name="LaButti K."/>
            <person name="Kuo A."/>
            <person name="Mondo S."/>
            <person name="Riley R."/>
            <person name="Otillar R."/>
            <person name="Haridas S."/>
            <person name="Lipzen A."/>
            <person name="Grimwood J."/>
            <person name="Schmutz J."/>
            <person name="Clum A."/>
            <person name="Reid I.D."/>
            <person name="Moisan M.C."/>
            <person name="Butler G."/>
            <person name="Nguyen T.T.M."/>
            <person name="Dewar K."/>
            <person name="Conant G."/>
            <person name="Drula E."/>
            <person name="Henrissat B."/>
            <person name="Hansel C."/>
            <person name="Singer S."/>
            <person name="Hutchinson M.I."/>
            <person name="de Vries R.P."/>
            <person name="Natvig D.O."/>
            <person name="Powell A.J."/>
            <person name="Tsang A."/>
            <person name="Grigoriev I.V."/>
        </authorList>
    </citation>
    <scope>NUCLEOTIDE SEQUENCE [LARGE SCALE GENOMIC DNA]</scope>
    <source>
        <strain evidence="3 4">CBS 494.80</strain>
    </source>
</reference>
<keyword evidence="4" id="KW-1185">Reference proteome</keyword>
<dbReference type="EMBL" id="JAZHXI010000003">
    <property type="protein sequence ID" value="KAL2073467.1"/>
    <property type="molecule type" value="Genomic_DNA"/>
</dbReference>
<evidence type="ECO:0000256" key="1">
    <source>
        <dbReference type="SAM" id="SignalP"/>
    </source>
</evidence>
<sequence length="822" mass="88015">MFNAIFYVLATVISIGDIHVVAKCLSCSASPIATGTQPGSFCNETFTLKSNGTEPSILIIDHGVNVGGFPTFKVLSLSGDTSVFEATCSETRALLDNYMGDGPIPLAAALDTYRVNRYNITQNQTYINRLIQGAQRYQKFNLSSAGELTLSHLGVITTVSTTPPSNLPGSFQCSDETFNQIWLTGARTVQQTEIPARVTPEFYQISEEGMFAESQAPQPYSSNASPGLMQYRLDFSVKPVVGGFGYTVLSDTLGSGIYVFVDVGNASISAHAGSTERASSPLIHVTLDPVLALGQWHNISTTVNSTRISVTINNQSVLDFTQTSSFFGSFGLGASFNQEAYYRHVTLKDLTGQLIYNSSLTEASALADFLAGTNSEPVSVDGARRDRIAYAGDLDIVIGPTFASTSGSEYINGSINLLGSSQLLPGFFVPNAKIQQKPRNAIIQANRTGLIGYSFNLVTAMAEFYLMTGDQAFAKRWSPAIVKMLDWADSQVNSDGLYNISDPSLGGDWNYYDPVQSGAVAKFNTLYAYTLQQIPPILEAADLNTQVYVDRLVALRKAINANLWNLTLQAYQLSNTVQDTLSQDANAFAVLAHLPEGNFTTSTVLSTMAKQLFVPAGSLAFSNASITHGFTQSISPYASGYHLRAAFEARDTASVHHLLSTMWASMASPSNTNYTGCFWETLSTTGGPGLGDGTSMCHAWASAPTGELSRNVLGIQAASPGFAQWSIIPQTLGLNWAIGSHPTPFGSLTVSWAFDEQGKLSMNVTSPVGTNGTVNLPSPMRLPNTAVIINGEQVSGSSFKVTGAQTFELTQADLTFGSAKKV</sequence>
<dbReference type="PANTHER" id="PTHR34987">
    <property type="entry name" value="C, PUTATIVE (AFU_ORTHOLOGUE AFUA_3G02880)-RELATED"/>
    <property type="match status" value="1"/>
</dbReference>
<gene>
    <name evidence="3" type="ORF">VTL71DRAFT_10791</name>
</gene>
<dbReference type="Gene3D" id="2.60.120.560">
    <property type="entry name" value="Exo-inulinase, domain 1"/>
    <property type="match status" value="1"/>
</dbReference>
<evidence type="ECO:0000313" key="3">
    <source>
        <dbReference type="EMBL" id="KAL2073467.1"/>
    </source>
</evidence>